<evidence type="ECO:0000313" key="2">
    <source>
        <dbReference type="Proteomes" id="UP000076580"/>
    </source>
</evidence>
<accession>A0A151GY62</accession>
<reference evidence="1 2" key="1">
    <citation type="journal article" date="2016" name="Sci. Rep.">
        <title>Insights into Adaptations to a Near-Obligate Nematode Endoparasitic Lifestyle from the Finished Genome of Drechmeria coniospora.</title>
        <authorList>
            <person name="Zhang L."/>
            <person name="Zhou Z."/>
            <person name="Guo Q."/>
            <person name="Fokkens L."/>
            <person name="Miskei M."/>
            <person name="Pocsi I."/>
            <person name="Zhang W."/>
            <person name="Chen M."/>
            <person name="Wang L."/>
            <person name="Sun Y."/>
            <person name="Donzelli B.G."/>
            <person name="Gibson D.M."/>
            <person name="Nelson D.R."/>
            <person name="Luo J.G."/>
            <person name="Rep M."/>
            <person name="Liu H."/>
            <person name="Yang S."/>
            <person name="Wang J."/>
            <person name="Krasnoff S.B."/>
            <person name="Xu Y."/>
            <person name="Molnar I."/>
            <person name="Lin M."/>
        </authorList>
    </citation>
    <scope>NUCLEOTIDE SEQUENCE [LARGE SCALE GENOMIC DNA]</scope>
    <source>
        <strain evidence="1 2">ARSEF 6962</strain>
    </source>
</reference>
<evidence type="ECO:0000313" key="1">
    <source>
        <dbReference type="EMBL" id="KYK61973.1"/>
    </source>
</evidence>
<dbReference type="RefSeq" id="XP_040661325.1">
    <property type="nucleotide sequence ID" value="XM_040800442.1"/>
</dbReference>
<proteinExistence type="predicted"/>
<evidence type="ECO:0008006" key="3">
    <source>
        <dbReference type="Google" id="ProtNLM"/>
    </source>
</evidence>
<organism evidence="1 2">
    <name type="scientific">Drechmeria coniospora</name>
    <name type="common">Nematophagous fungus</name>
    <name type="synonym">Meria coniospora</name>
    <dbReference type="NCBI Taxonomy" id="98403"/>
    <lineage>
        <taxon>Eukaryota</taxon>
        <taxon>Fungi</taxon>
        <taxon>Dikarya</taxon>
        <taxon>Ascomycota</taxon>
        <taxon>Pezizomycotina</taxon>
        <taxon>Sordariomycetes</taxon>
        <taxon>Hypocreomycetidae</taxon>
        <taxon>Hypocreales</taxon>
        <taxon>Ophiocordycipitaceae</taxon>
        <taxon>Drechmeria</taxon>
    </lineage>
</organism>
<dbReference type="Proteomes" id="UP000076580">
    <property type="component" value="Chromosome 01"/>
</dbReference>
<name>A0A151GY62_DRECN</name>
<dbReference type="PANTHER" id="PTHR13379:SF0">
    <property type="entry name" value="UPF0415 PROTEIN C7ORF25"/>
    <property type="match status" value="1"/>
</dbReference>
<dbReference type="EMBL" id="LAYC01000001">
    <property type="protein sequence ID" value="KYK61973.1"/>
    <property type="molecule type" value="Genomic_DNA"/>
</dbReference>
<protein>
    <recommendedName>
        <fullName evidence="3">DUF1308 domain-containing protein</fullName>
    </recommendedName>
</protein>
<keyword evidence="2" id="KW-1185">Reference proteome</keyword>
<gene>
    <name evidence="1" type="ORF">DCS_03118</name>
</gene>
<dbReference type="PANTHER" id="PTHR13379">
    <property type="entry name" value="UNCHARACTERIZED DUF1308"/>
    <property type="match status" value="1"/>
</dbReference>
<sequence>MDPTDSAVKNAADRADAARRRSRSCVTELEILLDRFEARIGWQSQASGLSAWLREAKKTQGCLEHLVDELSTASPTDAAALESIGTRLDARSVDASHAETHWDILKRCRSLVAVNRSFQGSTRDDRNEHISNMAVRGRERQLLHRAMKEQGKVDVDVVEAGSEWLDIKTLHTDRLLRQMTDSGWAWGDHEIGDPVDAQEWEDVPLAKHVKRLVAAAKRNRHEYRIPRVRVVLPNIARGIKDIDVLLHRLCHLDPAVHVIIEDQRGHFLGTAAPVVDEAIVNLLGPEFDSLTASLNLDHTILIDLSSDITHRRLEAQKWQPETTRLQIEEEARHDGFMVKTLYPALDGRTLVCTKEAAEHFHTILDSVGTSTERARGRLLVPVDEETRKLSQADIRSRFQRLSIHHLPPAVQIPIRILDEGWDWESVNRAVLQKRLPRVALDVARCGRLKSSKLSIYMHGWASGMTTITSNKEVRGQIRTWLEKNRRHHSDCGPRIWSIGVTRNLLAKSATPPAGV</sequence>
<dbReference type="AlphaFoldDB" id="A0A151GY62"/>
<dbReference type="STRING" id="98403.A0A151GY62"/>
<dbReference type="InParanoid" id="A0A151GY62"/>
<comment type="caution">
    <text evidence="1">The sequence shown here is derived from an EMBL/GenBank/DDBJ whole genome shotgun (WGS) entry which is preliminary data.</text>
</comment>
<dbReference type="GeneID" id="63715761"/>